<dbReference type="NCBIfam" id="TIGR02009">
    <property type="entry name" value="PGMB-YQAB-SF"/>
    <property type="match status" value="1"/>
</dbReference>
<name>A0A2C6DRH9_9GAMM</name>
<dbReference type="EMBL" id="CAADJA010000002">
    <property type="protein sequence ID" value="VFS52759.1"/>
    <property type="molecule type" value="Genomic_DNA"/>
</dbReference>
<dbReference type="InterPro" id="IPR041492">
    <property type="entry name" value="HAD_2"/>
</dbReference>
<evidence type="ECO:0000313" key="4">
    <source>
        <dbReference type="EMBL" id="VFS52759.1"/>
    </source>
</evidence>
<dbReference type="Proteomes" id="UP000373449">
    <property type="component" value="Unassembled WGS sequence"/>
</dbReference>
<dbReference type="InterPro" id="IPR023214">
    <property type="entry name" value="HAD_sf"/>
</dbReference>
<dbReference type="SFLD" id="SFLDG01129">
    <property type="entry name" value="C1.5:_HAD__Beta-PGM__Phosphata"/>
    <property type="match status" value="1"/>
</dbReference>
<dbReference type="PANTHER" id="PTHR43481:SF4">
    <property type="entry name" value="GLYCEROL-1-PHOSPHATE PHOSPHOHYDROLASE 1-RELATED"/>
    <property type="match status" value="1"/>
</dbReference>
<dbReference type="Proteomes" id="UP000224974">
    <property type="component" value="Unassembled WGS sequence"/>
</dbReference>
<dbReference type="SFLD" id="SFLDS00003">
    <property type="entry name" value="Haloacid_Dehalogenase"/>
    <property type="match status" value="1"/>
</dbReference>
<dbReference type="CDD" id="cd07505">
    <property type="entry name" value="HAD_BPGM-like"/>
    <property type="match status" value="1"/>
</dbReference>
<dbReference type="InterPro" id="IPR051806">
    <property type="entry name" value="HAD-like_SPP"/>
</dbReference>
<dbReference type="Pfam" id="PF13419">
    <property type="entry name" value="HAD_2"/>
    <property type="match status" value="1"/>
</dbReference>
<evidence type="ECO:0000256" key="1">
    <source>
        <dbReference type="ARBA" id="ARBA00006171"/>
    </source>
</evidence>
<dbReference type="PRINTS" id="PR00413">
    <property type="entry name" value="HADHALOGNASE"/>
</dbReference>
<sequence>MYDRYQGLIFDMDGTLLDTEAGHRQAWDEVLAKYGMKLDLEAVVALNGSPSWKVAQFIIDSYQVDMDPYKLAQEKFDIVGDIVLAMVKPLPIVEIVKAYKGKRPMAIGTGSMHGFADRLLQHVGLRDCFDAIVGADDVQNHKPAPDTFLRCAELIKVNPGSCVVFEDAPFGLQAAKAAGMDAVDVRNL</sequence>
<keyword evidence="5" id="KW-1185">Reference proteome</keyword>
<reference evidence="3" key="1">
    <citation type="submission" date="2017-09" db="EMBL/GenBank/DDBJ databases">
        <title>FDA dAtabase for Regulatory Grade micrObial Sequences (FDA-ARGOS): Supporting development and validation of Infectious Disease Dx tests.</title>
        <authorList>
            <person name="Minogue T."/>
            <person name="Wolcott M."/>
            <person name="Wasieloski L."/>
            <person name="Aguilar W."/>
            <person name="Moore D."/>
            <person name="Tallon L.J."/>
            <person name="Sadzewicz L."/>
            <person name="Ott S."/>
            <person name="Zhao X."/>
            <person name="Nagaraj S."/>
            <person name="Vavikolanu K."/>
            <person name="Aluvathingal J."/>
            <person name="Nadendla S."/>
            <person name="Sichtig H."/>
        </authorList>
    </citation>
    <scope>NUCLEOTIDE SEQUENCE</scope>
    <source>
        <strain evidence="3">FDAARGOS_387</strain>
    </source>
</reference>
<dbReference type="SUPFAM" id="SSF56784">
    <property type="entry name" value="HAD-like"/>
    <property type="match status" value="1"/>
</dbReference>
<accession>A0A2C6DRH9</accession>
<dbReference type="PANTHER" id="PTHR43481">
    <property type="entry name" value="FRUCTOSE-1-PHOSPHATE PHOSPHATASE"/>
    <property type="match status" value="1"/>
</dbReference>
<evidence type="ECO:0000313" key="6">
    <source>
        <dbReference type="Proteomes" id="UP000373449"/>
    </source>
</evidence>
<gene>
    <name evidence="4" type="primary">yqaB</name>
    <name evidence="3" type="ORF">CRN84_21960</name>
    <name evidence="4" type="ORF">NCTC12282_05989</name>
</gene>
<reference evidence="4 6" key="3">
    <citation type="submission" date="2019-03" db="EMBL/GenBank/DDBJ databases">
        <authorList>
            <consortium name="Pathogen Informatics"/>
        </authorList>
    </citation>
    <scope>NUCLEOTIDE SEQUENCE [LARGE SCALE GENOMIC DNA]</scope>
    <source>
        <strain evidence="4 6">NCTC12282</strain>
    </source>
</reference>
<dbReference type="NCBIfam" id="TIGR01509">
    <property type="entry name" value="HAD-SF-IA-v3"/>
    <property type="match status" value="1"/>
</dbReference>
<organism evidence="3 5">
    <name type="scientific">Budvicia aquatica</name>
    <dbReference type="NCBI Taxonomy" id="82979"/>
    <lineage>
        <taxon>Bacteria</taxon>
        <taxon>Pseudomonadati</taxon>
        <taxon>Pseudomonadota</taxon>
        <taxon>Gammaproteobacteria</taxon>
        <taxon>Enterobacterales</taxon>
        <taxon>Budviciaceae</taxon>
        <taxon>Budvicia</taxon>
    </lineage>
</organism>
<comment type="similarity">
    <text evidence="1">Belongs to the HAD-like hydrolase superfamily. CbbY/CbbZ/Gph/YieH family.</text>
</comment>
<dbReference type="InterPro" id="IPR006439">
    <property type="entry name" value="HAD-SF_hydro_IA"/>
</dbReference>
<dbReference type="InterPro" id="IPR036412">
    <property type="entry name" value="HAD-like_sf"/>
</dbReference>
<dbReference type="InterPro" id="IPR010976">
    <property type="entry name" value="B-phosphoglucomutase_hydrolase"/>
</dbReference>
<dbReference type="STRING" id="1111728.GCA_000427805_03183"/>
<proteinExistence type="inferred from homology"/>
<dbReference type="GO" id="GO:0046872">
    <property type="term" value="F:metal ion binding"/>
    <property type="evidence" value="ECO:0007669"/>
    <property type="project" value="UniProtKB-KW"/>
</dbReference>
<dbReference type="NCBIfam" id="NF008000">
    <property type="entry name" value="PRK10725.1"/>
    <property type="match status" value="1"/>
</dbReference>
<evidence type="ECO:0000256" key="2">
    <source>
        <dbReference type="ARBA" id="ARBA00022723"/>
    </source>
</evidence>
<evidence type="ECO:0000313" key="5">
    <source>
        <dbReference type="Proteomes" id="UP000224974"/>
    </source>
</evidence>
<keyword evidence="4" id="KW-0378">Hydrolase</keyword>
<dbReference type="EC" id="3.1.3.-" evidence="4"/>
<evidence type="ECO:0000313" key="3">
    <source>
        <dbReference type="EMBL" id="PHI31797.1"/>
    </source>
</evidence>
<keyword evidence="2" id="KW-0479">Metal-binding</keyword>
<dbReference type="Gene3D" id="3.40.50.1000">
    <property type="entry name" value="HAD superfamily/HAD-like"/>
    <property type="match status" value="1"/>
</dbReference>
<dbReference type="AlphaFoldDB" id="A0A2C6DRH9"/>
<dbReference type="OrthoDB" id="9782449at2"/>
<dbReference type="InterPro" id="IPR023198">
    <property type="entry name" value="PGP-like_dom2"/>
</dbReference>
<dbReference type="GO" id="GO:0050308">
    <property type="term" value="F:sugar-phosphatase activity"/>
    <property type="evidence" value="ECO:0007669"/>
    <property type="project" value="TreeGrafter"/>
</dbReference>
<dbReference type="FunFam" id="3.40.50.1000:FF:000038">
    <property type="entry name" value="Fructose-1-phosphate/6-phosphogluconate phosphatase"/>
    <property type="match status" value="1"/>
</dbReference>
<dbReference type="RefSeq" id="WP_029096713.1">
    <property type="nucleotide sequence ID" value="NZ_BRLG01000006.1"/>
</dbReference>
<reference evidence="5" key="2">
    <citation type="submission" date="2017-09" db="EMBL/GenBank/DDBJ databases">
        <title>FDA dAtabase for Regulatory Grade micrObial Sequences (FDA-ARGOS): Supporting development and validation of Infectious Disease Dx tests.</title>
        <authorList>
            <person name="Minogue T."/>
            <person name="Wolcott M."/>
            <person name="Wasieloski L."/>
            <person name="Aguilar W."/>
            <person name="Moore D."/>
            <person name="Tallon L."/>
            <person name="Sadzewicz L."/>
            <person name="Ott S."/>
            <person name="Zhao X."/>
            <person name="Nagaraj S."/>
            <person name="Vavikolanu K."/>
            <person name="Aluvathingal J."/>
            <person name="Nadendla S."/>
            <person name="Sichtig H."/>
        </authorList>
    </citation>
    <scope>NUCLEOTIDE SEQUENCE [LARGE SCALE GENOMIC DNA]</scope>
    <source>
        <strain evidence="5">FDAARGOS_387</strain>
    </source>
</reference>
<dbReference type="EMBL" id="PDDX01000001">
    <property type="protein sequence ID" value="PHI31797.1"/>
    <property type="molecule type" value="Genomic_DNA"/>
</dbReference>
<protein>
    <submittedName>
        <fullName evidence="3">Fructose-1-phosphate/6-phosphogluconate phosphatase</fullName>
    </submittedName>
    <submittedName>
        <fullName evidence="4">Phosphatase YqaB</fullName>
        <ecNumber evidence="4">3.1.3.-</ecNumber>
    </submittedName>
</protein>
<dbReference type="Gene3D" id="1.10.150.240">
    <property type="entry name" value="Putative phosphatase, domain 2"/>
    <property type="match status" value="1"/>
</dbReference>